<accession>A0AAV5ALQ8</accession>
<dbReference type="InterPro" id="IPR036081">
    <property type="entry name" value="Translin_sf"/>
</dbReference>
<keyword evidence="4" id="KW-1185">Reference proteome</keyword>
<proteinExistence type="predicted"/>
<protein>
    <recommendedName>
        <fullName evidence="5">Translin</fullName>
    </recommendedName>
</protein>
<dbReference type="InterPro" id="IPR016068">
    <property type="entry name" value="Translin_N"/>
</dbReference>
<dbReference type="PANTHER" id="PTHR10741">
    <property type="entry name" value="TRANSLIN AND TRANSLIN ASSOCIATED PROTEIN X"/>
    <property type="match status" value="1"/>
</dbReference>
<dbReference type="SUPFAM" id="SSF74784">
    <property type="entry name" value="Translin"/>
    <property type="match status" value="1"/>
</dbReference>
<dbReference type="Pfam" id="PF01997">
    <property type="entry name" value="Translin"/>
    <property type="match status" value="1"/>
</dbReference>
<evidence type="ECO:0000256" key="1">
    <source>
        <dbReference type="ARBA" id="ARBA00022884"/>
    </source>
</evidence>
<evidence type="ECO:0008006" key="5">
    <source>
        <dbReference type="Google" id="ProtNLM"/>
    </source>
</evidence>
<comment type="caution">
    <text evidence="3">The sequence shown here is derived from an EMBL/GenBank/DDBJ whole genome shotgun (WGS) entry which is preliminary data.</text>
</comment>
<sequence length="171" mass="19175">MDKDDLVRITTSIDKDVALGEKLRDLASELERKTRMVVSVLNRIHSSPVQSTPEIVNSAKPLLAECRTSIAAIAETIPEHELWRLKIQTAVFCGALIEYLSTGDLLSMPQANELFQIRIEWQGRFQIQAEDYLMGLIILVNELSRYSVNAVTLGNLQEPYKVSSFVKVSAV</sequence>
<dbReference type="InterPro" id="IPR033956">
    <property type="entry name" value="Translin"/>
</dbReference>
<dbReference type="GO" id="GO:0043565">
    <property type="term" value="F:sequence-specific DNA binding"/>
    <property type="evidence" value="ECO:0007669"/>
    <property type="project" value="InterPro"/>
</dbReference>
<evidence type="ECO:0000313" key="4">
    <source>
        <dbReference type="Proteomes" id="UP001050691"/>
    </source>
</evidence>
<dbReference type="AlphaFoldDB" id="A0AAV5ALQ8"/>
<reference evidence="3" key="1">
    <citation type="submission" date="2021-10" db="EMBL/GenBank/DDBJ databases">
        <title>De novo Genome Assembly of Clathrus columnatus (Basidiomycota, Fungi) Using Illumina and Nanopore Sequence Data.</title>
        <authorList>
            <person name="Ogiso-Tanaka E."/>
            <person name="Itagaki H."/>
            <person name="Hosoya T."/>
            <person name="Hosaka K."/>
        </authorList>
    </citation>
    <scope>NUCLEOTIDE SEQUENCE</scope>
    <source>
        <strain evidence="3">MO-923</strain>
    </source>
</reference>
<dbReference type="Proteomes" id="UP001050691">
    <property type="component" value="Unassembled WGS sequence"/>
</dbReference>
<dbReference type="Gene3D" id="1.20.5.420">
    <property type="entry name" value="Immunoglobulin FC, subunit C"/>
    <property type="match status" value="1"/>
</dbReference>
<dbReference type="EMBL" id="BPWL01000011">
    <property type="protein sequence ID" value="GJJ15586.1"/>
    <property type="molecule type" value="Genomic_DNA"/>
</dbReference>
<keyword evidence="1" id="KW-0694">RNA-binding</keyword>
<evidence type="ECO:0000313" key="3">
    <source>
        <dbReference type="EMBL" id="GJJ15586.1"/>
    </source>
</evidence>
<dbReference type="GO" id="GO:0003697">
    <property type="term" value="F:single-stranded DNA binding"/>
    <property type="evidence" value="ECO:0007669"/>
    <property type="project" value="InterPro"/>
</dbReference>
<dbReference type="GO" id="GO:0003723">
    <property type="term" value="F:RNA binding"/>
    <property type="evidence" value="ECO:0007669"/>
    <property type="project" value="UniProtKB-KW"/>
</dbReference>
<keyword evidence="2" id="KW-0238">DNA-binding</keyword>
<evidence type="ECO:0000256" key="2">
    <source>
        <dbReference type="ARBA" id="ARBA00023125"/>
    </source>
</evidence>
<organism evidence="3 4">
    <name type="scientific">Clathrus columnatus</name>
    <dbReference type="NCBI Taxonomy" id="1419009"/>
    <lineage>
        <taxon>Eukaryota</taxon>
        <taxon>Fungi</taxon>
        <taxon>Dikarya</taxon>
        <taxon>Basidiomycota</taxon>
        <taxon>Agaricomycotina</taxon>
        <taxon>Agaricomycetes</taxon>
        <taxon>Phallomycetidae</taxon>
        <taxon>Phallales</taxon>
        <taxon>Clathraceae</taxon>
        <taxon>Clathrus</taxon>
    </lineage>
</organism>
<gene>
    <name evidence="3" type="ORF">Clacol_009864</name>
</gene>
<dbReference type="CDD" id="cd14819">
    <property type="entry name" value="Translin"/>
    <property type="match status" value="1"/>
</dbReference>
<dbReference type="GO" id="GO:0016070">
    <property type="term" value="P:RNA metabolic process"/>
    <property type="evidence" value="ECO:0007669"/>
    <property type="project" value="InterPro"/>
</dbReference>
<dbReference type="Gene3D" id="1.20.58.190">
    <property type="entry name" value="Translin, domain 1"/>
    <property type="match status" value="1"/>
</dbReference>
<dbReference type="InterPro" id="IPR002848">
    <property type="entry name" value="Translin_fam"/>
</dbReference>
<name>A0AAV5ALQ8_9AGAM</name>